<dbReference type="PROSITE" id="PS00622">
    <property type="entry name" value="HTH_LUXR_1"/>
    <property type="match status" value="1"/>
</dbReference>
<evidence type="ECO:0000313" key="5">
    <source>
        <dbReference type="EMBL" id="APU66768.1"/>
    </source>
</evidence>
<dbReference type="PANTHER" id="PTHR44688:SF16">
    <property type="entry name" value="DNA-BINDING TRANSCRIPTIONAL ACTIVATOR DEVR_DOSR"/>
    <property type="match status" value="1"/>
</dbReference>
<dbReference type="EMBL" id="CP016359">
    <property type="protein sequence ID" value="APU66768.1"/>
    <property type="molecule type" value="Genomic_DNA"/>
</dbReference>
<evidence type="ECO:0000313" key="6">
    <source>
        <dbReference type="Proteomes" id="UP000186230"/>
    </source>
</evidence>
<feature type="domain" description="HTH luxR-type" evidence="4">
    <location>
        <begin position="155"/>
        <end position="220"/>
    </location>
</feature>
<dbReference type="OrthoDB" id="965844at2"/>
<evidence type="ECO:0000256" key="3">
    <source>
        <dbReference type="ARBA" id="ARBA00023163"/>
    </source>
</evidence>
<protein>
    <recommendedName>
        <fullName evidence="4">HTH luxR-type domain-containing protein</fullName>
    </recommendedName>
</protein>
<keyword evidence="6" id="KW-1185">Reference proteome</keyword>
<dbReference type="GO" id="GO:0003677">
    <property type="term" value="F:DNA binding"/>
    <property type="evidence" value="ECO:0007669"/>
    <property type="project" value="UniProtKB-KW"/>
</dbReference>
<sequence>MNPGGTFQQKLKQLQAFSHLIPGMIIIRRMDDFCPVFISEKGLKSLGKELTEIQAEPDNFQNAYFHNEDLFDYREKLAGIQTMAENTSSFSFFQQIKLAQENEWIWHSCSAEIFHLDEQGKSTHIITIANPVNHLKHLPNKLNRLVAENLFFKQNLEKFLLLGKREKEVLRLVALGKSSAEIAEELFISFDTVNTHRKNIKEKLKITSNYGFAQYAQAFDLY</sequence>
<gene>
    <name evidence="5" type="ORF">GRFL_0044</name>
</gene>
<keyword evidence="2" id="KW-0238">DNA-binding</keyword>
<dbReference type="Pfam" id="PF00196">
    <property type="entry name" value="GerE"/>
    <property type="match status" value="1"/>
</dbReference>
<name>A0A1L7HZJ8_9FLAO</name>
<dbReference type="InterPro" id="IPR000792">
    <property type="entry name" value="Tscrpt_reg_LuxR_C"/>
</dbReference>
<evidence type="ECO:0000256" key="1">
    <source>
        <dbReference type="ARBA" id="ARBA00023015"/>
    </source>
</evidence>
<dbReference type="AlphaFoldDB" id="A0A1L7HZJ8"/>
<dbReference type="Proteomes" id="UP000186230">
    <property type="component" value="Chromosome"/>
</dbReference>
<keyword evidence="3" id="KW-0804">Transcription</keyword>
<dbReference type="GO" id="GO:0006355">
    <property type="term" value="P:regulation of DNA-templated transcription"/>
    <property type="evidence" value="ECO:0007669"/>
    <property type="project" value="InterPro"/>
</dbReference>
<dbReference type="Gene3D" id="1.10.10.10">
    <property type="entry name" value="Winged helix-like DNA-binding domain superfamily/Winged helix DNA-binding domain"/>
    <property type="match status" value="1"/>
</dbReference>
<dbReference type="PROSITE" id="PS50043">
    <property type="entry name" value="HTH_LUXR_2"/>
    <property type="match status" value="1"/>
</dbReference>
<dbReference type="SMART" id="SM00421">
    <property type="entry name" value="HTH_LUXR"/>
    <property type="match status" value="1"/>
</dbReference>
<accession>A0A1L7HZJ8</accession>
<evidence type="ECO:0000259" key="4">
    <source>
        <dbReference type="PROSITE" id="PS50043"/>
    </source>
</evidence>
<dbReference type="STRING" id="1229726.GRFL_0044"/>
<dbReference type="RefSeq" id="WP_083642439.1">
    <property type="nucleotide sequence ID" value="NZ_CP016359.1"/>
</dbReference>
<dbReference type="InterPro" id="IPR016032">
    <property type="entry name" value="Sig_transdc_resp-reg_C-effctor"/>
</dbReference>
<dbReference type="InterPro" id="IPR036388">
    <property type="entry name" value="WH-like_DNA-bd_sf"/>
</dbReference>
<dbReference type="Gene3D" id="3.30.450.20">
    <property type="entry name" value="PAS domain"/>
    <property type="match status" value="1"/>
</dbReference>
<dbReference type="PRINTS" id="PR00038">
    <property type="entry name" value="HTHLUXR"/>
</dbReference>
<reference evidence="5 6" key="1">
    <citation type="submission" date="2016-07" db="EMBL/GenBank/DDBJ databases">
        <title>Multi-omics approach to identify versatile polysaccharide utilization systems of a marine flavobacterium Gramella flava.</title>
        <authorList>
            <person name="Tang K."/>
        </authorList>
    </citation>
    <scope>NUCLEOTIDE SEQUENCE [LARGE SCALE GENOMIC DNA]</scope>
    <source>
        <strain evidence="5 6">JLT2011</strain>
    </source>
</reference>
<dbReference type="PANTHER" id="PTHR44688">
    <property type="entry name" value="DNA-BINDING TRANSCRIPTIONAL ACTIVATOR DEVR_DOSR"/>
    <property type="match status" value="1"/>
</dbReference>
<keyword evidence="1" id="KW-0805">Transcription regulation</keyword>
<dbReference type="CDD" id="cd06170">
    <property type="entry name" value="LuxR_C_like"/>
    <property type="match status" value="1"/>
</dbReference>
<organism evidence="5 6">
    <name type="scientific">Christiangramia flava JLT2011</name>
    <dbReference type="NCBI Taxonomy" id="1229726"/>
    <lineage>
        <taxon>Bacteria</taxon>
        <taxon>Pseudomonadati</taxon>
        <taxon>Bacteroidota</taxon>
        <taxon>Flavobacteriia</taxon>
        <taxon>Flavobacteriales</taxon>
        <taxon>Flavobacteriaceae</taxon>
        <taxon>Christiangramia</taxon>
    </lineage>
</organism>
<evidence type="ECO:0000256" key="2">
    <source>
        <dbReference type="ARBA" id="ARBA00023125"/>
    </source>
</evidence>
<proteinExistence type="predicted"/>
<dbReference type="KEGG" id="gfl:GRFL_0044"/>
<dbReference type="SUPFAM" id="SSF46894">
    <property type="entry name" value="C-terminal effector domain of the bipartite response regulators"/>
    <property type="match status" value="1"/>
</dbReference>